<dbReference type="Proteomes" id="UP000024635">
    <property type="component" value="Unassembled WGS sequence"/>
</dbReference>
<name>A0A016RZD8_9BILA</name>
<proteinExistence type="predicted"/>
<evidence type="ECO:0000313" key="2">
    <source>
        <dbReference type="Proteomes" id="UP000024635"/>
    </source>
</evidence>
<sequence>MLNTVHMAMICCDRLTKIPAQASTISSASSMHLELRPDELLTARSNHECVISDNVSRLPNEDVASCCN</sequence>
<protein>
    <submittedName>
        <fullName evidence="1">Uncharacterized protein</fullName>
    </submittedName>
</protein>
<accession>A0A016RZD8</accession>
<keyword evidence="2" id="KW-1185">Reference proteome</keyword>
<gene>
    <name evidence="1" type="primary">Acey_s0332.g2769</name>
    <name evidence="1" type="ORF">Y032_0332g2769</name>
</gene>
<organism evidence="1 2">
    <name type="scientific">Ancylostoma ceylanicum</name>
    <dbReference type="NCBI Taxonomy" id="53326"/>
    <lineage>
        <taxon>Eukaryota</taxon>
        <taxon>Metazoa</taxon>
        <taxon>Ecdysozoa</taxon>
        <taxon>Nematoda</taxon>
        <taxon>Chromadorea</taxon>
        <taxon>Rhabditida</taxon>
        <taxon>Rhabditina</taxon>
        <taxon>Rhabditomorpha</taxon>
        <taxon>Strongyloidea</taxon>
        <taxon>Ancylostomatidae</taxon>
        <taxon>Ancylostomatinae</taxon>
        <taxon>Ancylostoma</taxon>
    </lineage>
</organism>
<evidence type="ECO:0000313" key="1">
    <source>
        <dbReference type="EMBL" id="EYB83626.1"/>
    </source>
</evidence>
<dbReference type="EMBL" id="JARK01001668">
    <property type="protein sequence ID" value="EYB83626.1"/>
    <property type="molecule type" value="Genomic_DNA"/>
</dbReference>
<reference evidence="2" key="1">
    <citation type="journal article" date="2015" name="Nat. Genet.">
        <title>The genome and transcriptome of the zoonotic hookworm Ancylostoma ceylanicum identify infection-specific gene families.</title>
        <authorList>
            <person name="Schwarz E.M."/>
            <person name="Hu Y."/>
            <person name="Antoshechkin I."/>
            <person name="Miller M.M."/>
            <person name="Sternberg P.W."/>
            <person name="Aroian R.V."/>
        </authorList>
    </citation>
    <scope>NUCLEOTIDE SEQUENCE</scope>
    <source>
        <strain evidence="2">HY135</strain>
    </source>
</reference>
<comment type="caution">
    <text evidence="1">The sequence shown here is derived from an EMBL/GenBank/DDBJ whole genome shotgun (WGS) entry which is preliminary data.</text>
</comment>
<dbReference type="AlphaFoldDB" id="A0A016RZD8"/>